<evidence type="ECO:0000256" key="3">
    <source>
        <dbReference type="ARBA" id="ARBA00023054"/>
    </source>
</evidence>
<dbReference type="InterPro" id="IPR050755">
    <property type="entry name" value="TRAFAC_YlqF/YawG_RiboMat"/>
</dbReference>
<evidence type="ECO:0000256" key="1">
    <source>
        <dbReference type="ARBA" id="ARBA00004604"/>
    </source>
</evidence>
<dbReference type="OrthoDB" id="10266128at2759"/>
<dbReference type="Gene3D" id="1.10.1580.10">
    <property type="match status" value="1"/>
</dbReference>
<gene>
    <name evidence="8" type="ORF">PTSG_02034</name>
</gene>
<evidence type="ECO:0000256" key="5">
    <source>
        <dbReference type="ARBA" id="ARBA00023242"/>
    </source>
</evidence>
<dbReference type="AlphaFoldDB" id="F2TZP2"/>
<accession>F2TZP2</accession>
<evidence type="ECO:0000313" key="8">
    <source>
        <dbReference type="EMBL" id="EGD79066.1"/>
    </source>
</evidence>
<evidence type="ECO:0000256" key="6">
    <source>
        <dbReference type="SAM" id="MobiDB-lite"/>
    </source>
</evidence>
<dbReference type="CDD" id="cd04178">
    <property type="entry name" value="Nucleostemin_like"/>
    <property type="match status" value="1"/>
</dbReference>
<feature type="region of interest" description="Disordered" evidence="6">
    <location>
        <begin position="468"/>
        <end position="495"/>
    </location>
</feature>
<dbReference type="SUPFAM" id="SSF52540">
    <property type="entry name" value="P-loop containing nucleoside triphosphate hydrolases"/>
    <property type="match status" value="1"/>
</dbReference>
<dbReference type="InterPro" id="IPR014813">
    <property type="entry name" value="Gnl3_N_dom"/>
</dbReference>
<sequence length="495" mass="55430">MGMKPVAKKARSKSKRIKLKDKHKIRRKVAEHNRKLRRKQRLEGKSTLKKDPGVPTMHPLRKQILKEVEDAKEQAEQEKLQRRKMLREARESLRSQTHDLAQLQKEAEMRSRVFETAMDMDEADPAGAAKDQSRRNFFRHFAQVVEEADVILQVLDARDPIASRSDIVESLVTSSASRKRLVLVLNKIDLVPREEVLKWVQRLRNEFPTIMFKSSTQSQRSNLTHTNVGGSGCFGGDSLLQLLQNYARNKDLKMAITVGVVGYPNVGKSSLINSLKRAKAAQVGAMPGITRGVQRVMLTKKICLLDSPGIVFSSKTEVSSLALRHCIRADAIEDPITAIGQLLRRCDLTHIMEMYGLPRFSSTMEFLQLLARRLGKLKKAGVPDIEAAARQVLHDFHTGKISFYTKAPESYKPENMLSAQIVSGWAQEFNLEAIYEKNKAVVQKLSGEKALKKMKRFALEPTEKPADDVGAIRITGGAGGENADAGEGDMDVGEE</sequence>
<dbReference type="InParanoid" id="F2TZP2"/>
<dbReference type="KEGG" id="sre:PTSG_02034"/>
<feature type="compositionally biased region" description="Acidic residues" evidence="6">
    <location>
        <begin position="484"/>
        <end position="495"/>
    </location>
</feature>
<dbReference type="Pfam" id="PF08701">
    <property type="entry name" value="GN3L_Grn1"/>
    <property type="match status" value="1"/>
</dbReference>
<dbReference type="FunFam" id="1.10.1580.10:FF:000002">
    <property type="entry name" value="Guanine nucleotide-binding protein-like 3 (nucleolar)-like"/>
    <property type="match status" value="1"/>
</dbReference>
<feature type="domain" description="CP-type G" evidence="7">
    <location>
        <begin position="135"/>
        <end position="313"/>
    </location>
</feature>
<reference evidence="8" key="1">
    <citation type="submission" date="2009-08" db="EMBL/GenBank/DDBJ databases">
        <title>Annotation of Salpingoeca rosetta.</title>
        <authorList>
            <consortium name="The Broad Institute Genome Sequencing Platform"/>
            <person name="Russ C."/>
            <person name="Cuomo C."/>
            <person name="Burger G."/>
            <person name="Gray M.W."/>
            <person name="Holland P.W.H."/>
            <person name="King N."/>
            <person name="Lang F.B.F."/>
            <person name="Roger A.J."/>
            <person name="Ruiz-Trillo I."/>
            <person name="Young S.K."/>
            <person name="Zeng Q."/>
            <person name="Gargeya S."/>
            <person name="Alvarado L."/>
            <person name="Berlin A."/>
            <person name="Chapman S.B."/>
            <person name="Chen Z."/>
            <person name="Freedman E."/>
            <person name="Gellesch M."/>
            <person name="Goldberg J."/>
            <person name="Griggs A."/>
            <person name="Gujja S."/>
            <person name="Heilman E."/>
            <person name="Heiman D."/>
            <person name="Howarth C."/>
            <person name="Mehta T."/>
            <person name="Neiman D."/>
            <person name="Pearson M."/>
            <person name="Roberts A."/>
            <person name="Saif S."/>
            <person name="Shea T."/>
            <person name="Shenoy N."/>
            <person name="Sisk P."/>
            <person name="Stolte C."/>
            <person name="Sykes S."/>
            <person name="White J."/>
            <person name="Yandava C."/>
            <person name="Haas B."/>
            <person name="Nusbaum C."/>
            <person name="Birren B."/>
        </authorList>
    </citation>
    <scope>NUCLEOTIDE SEQUENCE [LARGE SCALE GENOMIC DNA]</scope>
    <source>
        <strain evidence="8">ATCC 50818</strain>
    </source>
</reference>
<dbReference type="eggNOG" id="KOG2484">
    <property type="taxonomic scope" value="Eukaryota"/>
</dbReference>
<dbReference type="GO" id="GO:0005730">
    <property type="term" value="C:nucleolus"/>
    <property type="evidence" value="ECO:0007669"/>
    <property type="project" value="UniProtKB-SubCell"/>
</dbReference>
<organism evidence="9">
    <name type="scientific">Salpingoeca rosetta (strain ATCC 50818 / BSB-021)</name>
    <dbReference type="NCBI Taxonomy" id="946362"/>
    <lineage>
        <taxon>Eukaryota</taxon>
        <taxon>Choanoflagellata</taxon>
        <taxon>Craspedida</taxon>
        <taxon>Salpingoecidae</taxon>
        <taxon>Salpingoeca</taxon>
    </lineage>
</organism>
<dbReference type="RefSeq" id="XP_004998022.1">
    <property type="nucleotide sequence ID" value="XM_004997965.1"/>
</dbReference>
<dbReference type="FunFam" id="3.40.50.300:FF:000571">
    <property type="entry name" value="Guanine nucleotide-binding protein-like NSN1"/>
    <property type="match status" value="1"/>
</dbReference>
<keyword evidence="4" id="KW-0342">GTP-binding</keyword>
<dbReference type="FunCoup" id="F2TZP2">
    <property type="interactions" value="1590"/>
</dbReference>
<evidence type="ECO:0000256" key="4">
    <source>
        <dbReference type="ARBA" id="ARBA00023134"/>
    </source>
</evidence>
<dbReference type="Pfam" id="PF01926">
    <property type="entry name" value="MMR_HSR1"/>
    <property type="match status" value="1"/>
</dbReference>
<dbReference type="GO" id="GO:0005525">
    <property type="term" value="F:GTP binding"/>
    <property type="evidence" value="ECO:0007669"/>
    <property type="project" value="UniProtKB-KW"/>
</dbReference>
<dbReference type="STRING" id="946362.F2TZP2"/>
<evidence type="ECO:0000259" key="7">
    <source>
        <dbReference type="PROSITE" id="PS51721"/>
    </source>
</evidence>
<dbReference type="InterPro" id="IPR030378">
    <property type="entry name" value="G_CP_dom"/>
</dbReference>
<feature type="compositionally biased region" description="Basic residues" evidence="6">
    <location>
        <begin position="1"/>
        <end position="27"/>
    </location>
</feature>
<feature type="region of interest" description="Disordered" evidence="6">
    <location>
        <begin position="1"/>
        <end position="57"/>
    </location>
</feature>
<keyword evidence="5" id="KW-0539">Nucleus</keyword>
<evidence type="ECO:0000313" key="9">
    <source>
        <dbReference type="Proteomes" id="UP000007799"/>
    </source>
</evidence>
<keyword evidence="3" id="KW-0175">Coiled coil</keyword>
<dbReference type="Gene3D" id="3.40.50.300">
    <property type="entry name" value="P-loop containing nucleotide triphosphate hydrolases"/>
    <property type="match status" value="1"/>
</dbReference>
<dbReference type="GO" id="GO:0051239">
    <property type="term" value="P:regulation of multicellular organismal process"/>
    <property type="evidence" value="ECO:0007669"/>
    <property type="project" value="UniProtKB-ARBA"/>
</dbReference>
<dbReference type="InterPro" id="IPR023179">
    <property type="entry name" value="GTP-bd_ortho_bundle_sf"/>
</dbReference>
<keyword evidence="2" id="KW-0547">Nucleotide-binding</keyword>
<feature type="compositionally biased region" description="Basic and acidic residues" evidence="6">
    <location>
        <begin position="41"/>
        <end position="52"/>
    </location>
</feature>
<comment type="subcellular location">
    <subcellularLocation>
        <location evidence="1">Nucleus</location>
        <location evidence="1">Nucleolus</location>
    </subcellularLocation>
</comment>
<proteinExistence type="predicted"/>
<dbReference type="Proteomes" id="UP000007799">
    <property type="component" value="Unassembled WGS sequence"/>
</dbReference>
<dbReference type="InterPro" id="IPR006073">
    <property type="entry name" value="GTP-bd"/>
</dbReference>
<name>F2TZP2_SALR5</name>
<protein>
    <recommendedName>
        <fullName evidence="7">CP-type G domain-containing protein</fullName>
    </recommendedName>
</protein>
<dbReference type="GO" id="GO:0050793">
    <property type="term" value="P:regulation of developmental process"/>
    <property type="evidence" value="ECO:0007669"/>
    <property type="project" value="UniProtKB-ARBA"/>
</dbReference>
<dbReference type="PANTHER" id="PTHR11089:SF30">
    <property type="entry name" value="GUANINE NUCLEOTIDE-BINDING PROTEIN-LIKE 3 HOMOLOG"/>
    <property type="match status" value="1"/>
</dbReference>
<dbReference type="OMA" id="FKLDGLW"/>
<dbReference type="PANTHER" id="PTHR11089">
    <property type="entry name" value="GTP-BINDING PROTEIN-RELATED"/>
    <property type="match status" value="1"/>
</dbReference>
<keyword evidence="9" id="KW-1185">Reference proteome</keyword>
<dbReference type="InterPro" id="IPR027417">
    <property type="entry name" value="P-loop_NTPase"/>
</dbReference>
<evidence type="ECO:0000256" key="2">
    <source>
        <dbReference type="ARBA" id="ARBA00022741"/>
    </source>
</evidence>
<dbReference type="GeneID" id="16078618"/>
<dbReference type="EMBL" id="GL832957">
    <property type="protein sequence ID" value="EGD79066.1"/>
    <property type="molecule type" value="Genomic_DNA"/>
</dbReference>
<dbReference type="PRINTS" id="PR00326">
    <property type="entry name" value="GTP1OBG"/>
</dbReference>
<dbReference type="PROSITE" id="PS51721">
    <property type="entry name" value="G_CP"/>
    <property type="match status" value="1"/>
</dbReference>